<comment type="caution">
    <text evidence="9">The sequence shown here is derived from an EMBL/GenBank/DDBJ whole genome shotgun (WGS) entry which is preliminary data.</text>
</comment>
<feature type="domain" description="PHD-type" evidence="8">
    <location>
        <begin position="103"/>
        <end position="155"/>
    </location>
</feature>
<dbReference type="SMART" id="SM00249">
    <property type="entry name" value="PHD"/>
    <property type="match status" value="1"/>
</dbReference>
<dbReference type="InterPro" id="IPR011011">
    <property type="entry name" value="Znf_FYVE_PHD"/>
</dbReference>
<dbReference type="STRING" id="62708.A0A420HKY9"/>
<comment type="subcellular location">
    <subcellularLocation>
        <location evidence="1">Nucleus</location>
    </subcellularLocation>
</comment>
<dbReference type="PROSITE" id="PS01359">
    <property type="entry name" value="ZF_PHD_1"/>
    <property type="match status" value="1"/>
</dbReference>
<dbReference type="Proteomes" id="UP000283383">
    <property type="component" value="Unassembled WGS sequence"/>
</dbReference>
<accession>A0A420HKY9</accession>
<protein>
    <submittedName>
        <fullName evidence="9">Set1 complex component spp1</fullName>
    </submittedName>
</protein>
<dbReference type="PROSITE" id="PS50016">
    <property type="entry name" value="ZF_PHD_2"/>
    <property type="match status" value="1"/>
</dbReference>
<keyword evidence="3 6" id="KW-0863">Zinc-finger</keyword>
<evidence type="ECO:0000313" key="9">
    <source>
        <dbReference type="EMBL" id="RKF58098.1"/>
    </source>
</evidence>
<proteinExistence type="predicted"/>
<dbReference type="AlphaFoldDB" id="A0A420HKY9"/>
<evidence type="ECO:0000256" key="3">
    <source>
        <dbReference type="ARBA" id="ARBA00022771"/>
    </source>
</evidence>
<feature type="compositionally biased region" description="Low complexity" evidence="7">
    <location>
        <begin position="52"/>
        <end position="66"/>
    </location>
</feature>
<organism evidence="9 10">
    <name type="scientific">Golovinomyces cichoracearum</name>
    <dbReference type="NCBI Taxonomy" id="62708"/>
    <lineage>
        <taxon>Eukaryota</taxon>
        <taxon>Fungi</taxon>
        <taxon>Dikarya</taxon>
        <taxon>Ascomycota</taxon>
        <taxon>Pezizomycotina</taxon>
        <taxon>Leotiomycetes</taxon>
        <taxon>Erysiphales</taxon>
        <taxon>Erysiphaceae</taxon>
        <taxon>Golovinomyces</taxon>
    </lineage>
</organism>
<keyword evidence="5" id="KW-0539">Nucleus</keyword>
<dbReference type="InterPro" id="IPR019786">
    <property type="entry name" value="Zinc_finger_PHD-type_CS"/>
</dbReference>
<dbReference type="InterPro" id="IPR001965">
    <property type="entry name" value="Znf_PHD"/>
</dbReference>
<dbReference type="PANTHER" id="PTHR46174:SF1">
    <property type="entry name" value="CXXC-TYPE ZINC FINGER PROTEIN 1"/>
    <property type="match status" value="1"/>
</dbReference>
<keyword evidence="4" id="KW-0862">Zinc</keyword>
<feature type="region of interest" description="Disordered" evidence="7">
    <location>
        <begin position="1"/>
        <end position="100"/>
    </location>
</feature>
<evidence type="ECO:0000256" key="5">
    <source>
        <dbReference type="ARBA" id="ARBA00023242"/>
    </source>
</evidence>
<dbReference type="InterPro" id="IPR037869">
    <property type="entry name" value="Spp1/CFP1"/>
</dbReference>
<evidence type="ECO:0000256" key="7">
    <source>
        <dbReference type="SAM" id="MobiDB-lite"/>
    </source>
</evidence>
<gene>
    <name evidence="9" type="ORF">GcM3_184005</name>
</gene>
<evidence type="ECO:0000256" key="1">
    <source>
        <dbReference type="ARBA" id="ARBA00004123"/>
    </source>
</evidence>
<dbReference type="GO" id="GO:0008270">
    <property type="term" value="F:zinc ion binding"/>
    <property type="evidence" value="ECO:0007669"/>
    <property type="project" value="UniProtKB-KW"/>
</dbReference>
<evidence type="ECO:0000256" key="2">
    <source>
        <dbReference type="ARBA" id="ARBA00022723"/>
    </source>
</evidence>
<evidence type="ECO:0000256" key="6">
    <source>
        <dbReference type="PROSITE-ProRule" id="PRU00146"/>
    </source>
</evidence>
<feature type="compositionally biased region" description="Basic and acidic residues" evidence="7">
    <location>
        <begin position="1"/>
        <end position="13"/>
    </location>
</feature>
<dbReference type="PANTHER" id="PTHR46174">
    <property type="entry name" value="CXXC-TYPE ZINC FINGER PROTEIN 1"/>
    <property type="match status" value="1"/>
</dbReference>
<dbReference type="GO" id="GO:0045893">
    <property type="term" value="P:positive regulation of DNA-templated transcription"/>
    <property type="evidence" value="ECO:0007669"/>
    <property type="project" value="TreeGrafter"/>
</dbReference>
<keyword evidence="10" id="KW-1185">Reference proteome</keyword>
<name>A0A420HKY9_9PEZI</name>
<feature type="compositionally biased region" description="Low complexity" evidence="7">
    <location>
        <begin position="29"/>
        <end position="41"/>
    </location>
</feature>
<dbReference type="Gene3D" id="3.30.40.10">
    <property type="entry name" value="Zinc/RING finger domain, C3HC4 (zinc finger)"/>
    <property type="match status" value="1"/>
</dbReference>
<evidence type="ECO:0000259" key="8">
    <source>
        <dbReference type="PROSITE" id="PS50016"/>
    </source>
</evidence>
<sequence length="454" mass="51128">MSISEKVKAEGGRNRKASSIAVASNQNIPTSTRMSSMPTPSLAKIDKETVKKPTPTTAKKPGPKPGSKSKLKQSKQEVQSSLADTGHLPKATGPSDSDSNDGGEYCICRGPDDHRMMVNCEGPCKDWYHCSCLGIDVEDAKELLDRYVCPKCSSDDFFTTYKPMCRYHNISGCRKSAQVCLKPNPSMYCSEQHRRDFWNHVATKLRSGEPSSIVSILSHAEVSSLAKFCNDRSEWQALGTEPRLEQKNKTDPNCPVGLKYVTTEEAERIESIHTEKAHIKGKIELVQAQKKLLIMIHEHCKVIAQSPQLEVKDFCGYDNRLAMNEIQFLRWKQSEEGKKAFETGVIGPRTRETMSFGAPLPFPGEIITTNPSPLESTSTDTGEETFHNYCFKPRKKCKHNGWRDIHGSDYQLTITNYEEHMARLQAEEDEIIQEAEIREATKDYHAHNVTIQHF</sequence>
<evidence type="ECO:0000256" key="4">
    <source>
        <dbReference type="ARBA" id="ARBA00022833"/>
    </source>
</evidence>
<keyword evidence="2" id="KW-0479">Metal-binding</keyword>
<evidence type="ECO:0000313" key="10">
    <source>
        <dbReference type="Proteomes" id="UP000283383"/>
    </source>
</evidence>
<dbReference type="Pfam" id="PF00628">
    <property type="entry name" value="PHD"/>
    <property type="match status" value="1"/>
</dbReference>
<dbReference type="InterPro" id="IPR019787">
    <property type="entry name" value="Znf_PHD-finger"/>
</dbReference>
<dbReference type="InterPro" id="IPR013083">
    <property type="entry name" value="Znf_RING/FYVE/PHD"/>
</dbReference>
<dbReference type="EMBL" id="MCBQ01018427">
    <property type="protein sequence ID" value="RKF58098.1"/>
    <property type="molecule type" value="Genomic_DNA"/>
</dbReference>
<reference evidence="9 10" key="1">
    <citation type="journal article" date="2018" name="BMC Genomics">
        <title>Comparative genome analyses reveal sequence features reflecting distinct modes of host-adaptation between dicot and monocot powdery mildew.</title>
        <authorList>
            <person name="Wu Y."/>
            <person name="Ma X."/>
            <person name="Pan Z."/>
            <person name="Kale S.D."/>
            <person name="Song Y."/>
            <person name="King H."/>
            <person name="Zhang Q."/>
            <person name="Presley C."/>
            <person name="Deng X."/>
            <person name="Wei C.I."/>
            <person name="Xiao S."/>
        </authorList>
    </citation>
    <scope>NUCLEOTIDE SEQUENCE [LARGE SCALE GENOMIC DNA]</scope>
    <source>
        <strain evidence="9">UMSG3</strain>
    </source>
</reference>
<dbReference type="SUPFAM" id="SSF57903">
    <property type="entry name" value="FYVE/PHD zinc finger"/>
    <property type="match status" value="1"/>
</dbReference>
<dbReference type="GO" id="GO:0048188">
    <property type="term" value="C:Set1C/COMPASS complex"/>
    <property type="evidence" value="ECO:0007669"/>
    <property type="project" value="InterPro"/>
</dbReference>